<name>A0ABQ5Y0X6_9VIBR</name>
<protein>
    <submittedName>
        <fullName evidence="1">Lipoprotein</fullName>
    </submittedName>
</protein>
<evidence type="ECO:0000313" key="2">
    <source>
        <dbReference type="Proteomes" id="UP001156669"/>
    </source>
</evidence>
<gene>
    <name evidence="1" type="ORF">GCM10007906_21430</name>
</gene>
<keyword evidence="1" id="KW-0449">Lipoprotein</keyword>
<reference evidence="2" key="1">
    <citation type="journal article" date="2019" name="Int. J. Syst. Evol. Microbiol.">
        <title>The Global Catalogue of Microorganisms (GCM) 10K type strain sequencing project: providing services to taxonomists for standard genome sequencing and annotation.</title>
        <authorList>
            <consortium name="The Broad Institute Genomics Platform"/>
            <consortium name="The Broad Institute Genome Sequencing Center for Infectious Disease"/>
            <person name="Wu L."/>
            <person name="Ma J."/>
        </authorList>
    </citation>
    <scope>NUCLEOTIDE SEQUENCE [LARGE SCALE GENOMIC DNA]</scope>
    <source>
        <strain evidence="2">NBRC 110633</strain>
    </source>
</reference>
<evidence type="ECO:0000313" key="1">
    <source>
        <dbReference type="EMBL" id="GLR04555.1"/>
    </source>
</evidence>
<keyword evidence="2" id="KW-1185">Reference proteome</keyword>
<proteinExistence type="predicted"/>
<dbReference type="PROSITE" id="PS51257">
    <property type="entry name" value="PROKAR_LIPOPROTEIN"/>
    <property type="match status" value="1"/>
</dbReference>
<dbReference type="RefSeq" id="WP_045399546.1">
    <property type="nucleotide sequence ID" value="NZ_BBLD01000021.1"/>
</dbReference>
<dbReference type="Proteomes" id="UP001156669">
    <property type="component" value="Unassembled WGS sequence"/>
</dbReference>
<sequence>MNKVSLLAASVAIALTGCGGSDGGSNGGNAGVVITGFDGYFKEAVVFEDVNNNGKLDSSDPIIGLTNDKGKVTLTDKQYSAEKNLAIQTIVPGGTIQAELIARDPQLFAGTYTVDMDNPTQAMAHEVVFRTLPGEKVISPLTDLVVIQAGANPTPEKIQAAKDKVNETLGVEGDTAFTDVIAANNTALHKTAQILTESKAQAKDSYSAETAIAIADKATDVVNDKNNADKLDDPNFKPVIEVNNGVVSKPVINNKLFANESVVKAINTELAPLDSHSINLELPLAVGELALFKDEDNKNIDITVSVITLDGSVVKNLTTTAINGDKLTISGELTPIRPAYQIKLTATDYNSDKQDKSFGAVTTAFDLQVNVENPAPTINKEAADTIEEWIDSIELYQGVEVQNEQYRIDNLFSDNEKLSFEAYTSVDGLALELVETQGQTELKITGKPSRVYPEGQTITISAFDGINTTYKVFELDDIEKQPEASIEIDRGDLAELQQEITAQLTALKVDEAVDVDFNITEIFEAQHTSGAIEYYAGTEEDEHATTVPGLKVDVDNNGTLTVSGTPTSAAKNGSFVIAAGVNPDAEDAVISEYVTITLPNVQPADDVTPPPAGHPLEGKFLHFVEIGHNGSNYPKAWCDSIYLDVQTKTMYWNDRDSDNLSTCDTDMSEFTEGVPYTIVGDKIISQEDGMKMTLDVIKQHSFDDDEHFLVSFTDEEGDEKSTELYSYHTNAQYVEEALNNDVSESQEDANWVDRETFIAMPSSEGANDIVVTELKVSGIVQQFNDSQGNPYSSASIYGRNAETCEILKDIYLDYGSIQVHGDNYGADNYFNSQPQYRDVEGSCYIDLMPFDHSVAIPEGLYTIEATPERTDEAERIIFSFEK</sequence>
<dbReference type="EMBL" id="BSOE01000046">
    <property type="protein sequence ID" value="GLR04555.1"/>
    <property type="molecule type" value="Genomic_DNA"/>
</dbReference>
<organism evidence="1 2">
    <name type="scientific">Vibrio hyugaensis</name>
    <dbReference type="NCBI Taxonomy" id="1534743"/>
    <lineage>
        <taxon>Bacteria</taxon>
        <taxon>Pseudomonadati</taxon>
        <taxon>Pseudomonadota</taxon>
        <taxon>Gammaproteobacteria</taxon>
        <taxon>Vibrionales</taxon>
        <taxon>Vibrionaceae</taxon>
        <taxon>Vibrio</taxon>
    </lineage>
</organism>
<comment type="caution">
    <text evidence="1">The sequence shown here is derived from an EMBL/GenBank/DDBJ whole genome shotgun (WGS) entry which is preliminary data.</text>
</comment>
<accession>A0ABQ5Y0X6</accession>